<dbReference type="GO" id="GO:0003723">
    <property type="term" value="F:RNA binding"/>
    <property type="evidence" value="ECO:0007669"/>
    <property type="project" value="TreeGrafter"/>
</dbReference>
<evidence type="ECO:0000256" key="3">
    <source>
        <dbReference type="ARBA" id="ARBA00022771"/>
    </source>
</evidence>
<keyword evidence="1 5" id="KW-0479">Metal-binding</keyword>
<dbReference type="GO" id="GO:0008270">
    <property type="term" value="F:zinc ion binding"/>
    <property type="evidence" value="ECO:0007669"/>
    <property type="project" value="UniProtKB-KW"/>
</dbReference>
<dbReference type="AlphaFoldDB" id="A0A915ER38"/>
<dbReference type="Pfam" id="PF00642">
    <property type="entry name" value="zf-CCCH"/>
    <property type="match status" value="1"/>
</dbReference>
<evidence type="ECO:0000256" key="1">
    <source>
        <dbReference type="ARBA" id="ARBA00022723"/>
    </source>
</evidence>
<dbReference type="PANTHER" id="PTHR12675:SF6">
    <property type="entry name" value="ZINC FINGER CCCH DOMAIN-CONTAINING PROTEIN 10"/>
    <property type="match status" value="1"/>
</dbReference>
<dbReference type="Proteomes" id="UP000887574">
    <property type="component" value="Unplaced"/>
</dbReference>
<evidence type="ECO:0000313" key="8">
    <source>
        <dbReference type="WBParaSite" id="jg8454"/>
    </source>
</evidence>
<accession>A0A915ER38</accession>
<feature type="zinc finger region" description="C3H1-type" evidence="5">
    <location>
        <begin position="105"/>
        <end position="134"/>
    </location>
</feature>
<dbReference type="SMART" id="SM00356">
    <property type="entry name" value="ZnF_C3H1"/>
    <property type="match status" value="3"/>
</dbReference>
<dbReference type="SUPFAM" id="SSF90229">
    <property type="entry name" value="CCCH zinc finger"/>
    <property type="match status" value="1"/>
</dbReference>
<dbReference type="PANTHER" id="PTHR12675">
    <property type="entry name" value="MUSCLEBLIND-LIKE PROTEIN"/>
    <property type="match status" value="1"/>
</dbReference>
<proteinExistence type="predicted"/>
<dbReference type="InterPro" id="IPR000571">
    <property type="entry name" value="Znf_CCCH"/>
</dbReference>
<evidence type="ECO:0000256" key="4">
    <source>
        <dbReference type="ARBA" id="ARBA00022833"/>
    </source>
</evidence>
<dbReference type="Gene3D" id="3.30.1370.210">
    <property type="match status" value="1"/>
</dbReference>
<name>A0A915ER38_9BILA</name>
<keyword evidence="4 5" id="KW-0862">Zinc</keyword>
<evidence type="ECO:0000256" key="2">
    <source>
        <dbReference type="ARBA" id="ARBA00022737"/>
    </source>
</evidence>
<dbReference type="InterPro" id="IPR036855">
    <property type="entry name" value="Znf_CCCH_sf"/>
</dbReference>
<evidence type="ECO:0000256" key="5">
    <source>
        <dbReference type="PROSITE-ProRule" id="PRU00723"/>
    </source>
</evidence>
<sequence length="209" mass="23124">MSEDANGKDNGKTVDGKSVCRDFLNNICNRGSRCKFFHPEVEKPAMANGEDPYNFCIDFQNQGCYRENCRFIHAHQDDVERYKKTGDVTLSLARSIAAMTRSDTINGIPICKEFQMGGGCSRGPAGCRHWHINVDEEKERRRALSIATIRGAGRGGRSADRYGRVPLRLVEAVCDAGQIPMNLTTTWAGQPSDLPMGCHQLSQPLQAGM</sequence>
<feature type="zinc finger region" description="C3H1-type" evidence="5">
    <location>
        <begin position="15"/>
        <end position="41"/>
    </location>
</feature>
<keyword evidence="3 5" id="KW-0863">Zinc-finger</keyword>
<organism evidence="7 8">
    <name type="scientific">Ditylenchus dipsaci</name>
    <dbReference type="NCBI Taxonomy" id="166011"/>
    <lineage>
        <taxon>Eukaryota</taxon>
        <taxon>Metazoa</taxon>
        <taxon>Ecdysozoa</taxon>
        <taxon>Nematoda</taxon>
        <taxon>Chromadorea</taxon>
        <taxon>Rhabditida</taxon>
        <taxon>Tylenchina</taxon>
        <taxon>Tylenchomorpha</taxon>
        <taxon>Sphaerularioidea</taxon>
        <taxon>Anguinidae</taxon>
        <taxon>Anguininae</taxon>
        <taxon>Ditylenchus</taxon>
    </lineage>
</organism>
<reference evidence="8" key="1">
    <citation type="submission" date="2022-11" db="UniProtKB">
        <authorList>
            <consortium name="WormBaseParasite"/>
        </authorList>
    </citation>
    <scope>IDENTIFICATION</scope>
</reference>
<protein>
    <submittedName>
        <fullName evidence="8">C3H1-type domain-containing protein</fullName>
    </submittedName>
</protein>
<evidence type="ECO:0000313" key="7">
    <source>
        <dbReference type="Proteomes" id="UP000887574"/>
    </source>
</evidence>
<feature type="domain" description="C3H1-type" evidence="6">
    <location>
        <begin position="105"/>
        <end position="134"/>
    </location>
</feature>
<feature type="domain" description="C3H1-type" evidence="6">
    <location>
        <begin position="15"/>
        <end position="41"/>
    </location>
</feature>
<keyword evidence="7" id="KW-1185">Reference proteome</keyword>
<dbReference type="WBParaSite" id="jg8454">
    <property type="protein sequence ID" value="jg8454"/>
    <property type="gene ID" value="jg8454"/>
</dbReference>
<dbReference type="PROSITE" id="PS50103">
    <property type="entry name" value="ZF_C3H1"/>
    <property type="match status" value="2"/>
</dbReference>
<evidence type="ECO:0000259" key="6">
    <source>
        <dbReference type="PROSITE" id="PS50103"/>
    </source>
</evidence>
<dbReference type="GO" id="GO:0043484">
    <property type="term" value="P:regulation of RNA splicing"/>
    <property type="evidence" value="ECO:0007669"/>
    <property type="project" value="TreeGrafter"/>
</dbReference>
<keyword evidence="2" id="KW-0677">Repeat</keyword>